<dbReference type="EMBL" id="LT607410">
    <property type="protein sequence ID" value="SCF10222.1"/>
    <property type="molecule type" value="Genomic_DNA"/>
</dbReference>
<gene>
    <name evidence="4" type="ORF">GA0074696_2741</name>
</gene>
<evidence type="ECO:0000259" key="3">
    <source>
        <dbReference type="Pfam" id="PF22888"/>
    </source>
</evidence>
<evidence type="ECO:0000256" key="1">
    <source>
        <dbReference type="SAM" id="MobiDB-lite"/>
    </source>
</evidence>
<feature type="domain" description="FIMAH" evidence="3">
    <location>
        <begin position="120"/>
        <end position="198"/>
    </location>
</feature>
<sequence length="204" mass="21309">MSGVSAPRDHHSADVAPPTSVLPVVRPTGSRHRALDDGRRPMWLAVAGATVALLVATLVVALTGDEDSHPATGPTAAIGTSAPAAPTEPLADEVSPTPADSPSPSSPAPRRAADPAELAAGLRATVDGLVQQRQLRRGDGNELRKRLQEVAEKIAGGEPDKAREKLREFAEKLVNLRREDKLTARGYDVLVAGATQLAQALPAR</sequence>
<evidence type="ECO:0000313" key="5">
    <source>
        <dbReference type="Proteomes" id="UP000198228"/>
    </source>
</evidence>
<feature type="region of interest" description="Disordered" evidence="1">
    <location>
        <begin position="1"/>
        <end position="35"/>
    </location>
</feature>
<accession>A0A1C4XPG6</accession>
<reference evidence="4 5" key="1">
    <citation type="submission" date="2016-06" db="EMBL/GenBank/DDBJ databases">
        <authorList>
            <person name="Kjaerup R.B."/>
            <person name="Dalgaard T.S."/>
            <person name="Juul-Madsen H.R."/>
        </authorList>
    </citation>
    <scope>NUCLEOTIDE SEQUENCE [LARGE SCALE GENOMIC DNA]</scope>
    <source>
        <strain evidence="4 5">DSM 43821</strain>
    </source>
</reference>
<keyword evidence="2" id="KW-0472">Membrane</keyword>
<keyword evidence="2" id="KW-0812">Transmembrane</keyword>
<protein>
    <recommendedName>
        <fullName evidence="3">FIMAH domain-containing protein</fullName>
    </recommendedName>
</protein>
<dbReference type="AlphaFoldDB" id="A0A1C4XPG6"/>
<dbReference type="Proteomes" id="UP000198228">
    <property type="component" value="Chromosome I"/>
</dbReference>
<keyword evidence="2" id="KW-1133">Transmembrane helix</keyword>
<evidence type="ECO:0000256" key="2">
    <source>
        <dbReference type="SAM" id="Phobius"/>
    </source>
</evidence>
<feature type="transmembrane region" description="Helical" evidence="2">
    <location>
        <begin position="41"/>
        <end position="62"/>
    </location>
</feature>
<name>A0A1C4XPG6_9ACTN</name>
<feature type="region of interest" description="Disordered" evidence="1">
    <location>
        <begin position="70"/>
        <end position="114"/>
    </location>
</feature>
<dbReference type="Pfam" id="PF22888">
    <property type="entry name" value="FIMAH"/>
    <property type="match status" value="1"/>
</dbReference>
<evidence type="ECO:0000313" key="4">
    <source>
        <dbReference type="EMBL" id="SCF10222.1"/>
    </source>
</evidence>
<proteinExistence type="predicted"/>
<dbReference type="InterPro" id="IPR054470">
    <property type="entry name" value="FIMAH_dom"/>
</dbReference>
<organism evidence="4 5">
    <name type="scientific">Micromonospora purpureochromogenes</name>
    <dbReference type="NCBI Taxonomy" id="47872"/>
    <lineage>
        <taxon>Bacteria</taxon>
        <taxon>Bacillati</taxon>
        <taxon>Actinomycetota</taxon>
        <taxon>Actinomycetes</taxon>
        <taxon>Micromonosporales</taxon>
        <taxon>Micromonosporaceae</taxon>
        <taxon>Micromonospora</taxon>
    </lineage>
</organism>